<protein>
    <submittedName>
        <fullName evidence="2">Uncharacterized protein</fullName>
    </submittedName>
</protein>
<gene>
    <name evidence="2" type="ORF">KIN20_003131</name>
</gene>
<feature type="compositionally biased region" description="Basic and acidic residues" evidence="1">
    <location>
        <begin position="38"/>
        <end position="51"/>
    </location>
</feature>
<feature type="region of interest" description="Disordered" evidence="1">
    <location>
        <begin position="32"/>
        <end position="51"/>
    </location>
</feature>
<dbReference type="EMBL" id="JAHQIW010000411">
    <property type="protein sequence ID" value="KAJ1347944.1"/>
    <property type="molecule type" value="Genomic_DNA"/>
</dbReference>
<proteinExistence type="predicted"/>
<evidence type="ECO:0000313" key="3">
    <source>
        <dbReference type="Proteomes" id="UP001196413"/>
    </source>
</evidence>
<dbReference type="AlphaFoldDB" id="A0AAD5MHV0"/>
<comment type="caution">
    <text evidence="2">The sequence shown here is derived from an EMBL/GenBank/DDBJ whole genome shotgun (WGS) entry which is preliminary data.</text>
</comment>
<sequence>MHSSDERGRGYPWEGEDDQVCSLLMDGYNHMHVQQPDVNDKENHTAQYEKK</sequence>
<keyword evidence="3" id="KW-1185">Reference proteome</keyword>
<evidence type="ECO:0000256" key="1">
    <source>
        <dbReference type="SAM" id="MobiDB-lite"/>
    </source>
</evidence>
<dbReference type="Proteomes" id="UP001196413">
    <property type="component" value="Unassembled WGS sequence"/>
</dbReference>
<accession>A0AAD5MHV0</accession>
<evidence type="ECO:0000313" key="2">
    <source>
        <dbReference type="EMBL" id="KAJ1347944.1"/>
    </source>
</evidence>
<organism evidence="2 3">
    <name type="scientific">Parelaphostrongylus tenuis</name>
    <name type="common">Meningeal worm</name>
    <dbReference type="NCBI Taxonomy" id="148309"/>
    <lineage>
        <taxon>Eukaryota</taxon>
        <taxon>Metazoa</taxon>
        <taxon>Ecdysozoa</taxon>
        <taxon>Nematoda</taxon>
        <taxon>Chromadorea</taxon>
        <taxon>Rhabditida</taxon>
        <taxon>Rhabditina</taxon>
        <taxon>Rhabditomorpha</taxon>
        <taxon>Strongyloidea</taxon>
        <taxon>Metastrongylidae</taxon>
        <taxon>Parelaphostrongylus</taxon>
    </lineage>
</organism>
<name>A0AAD5MHV0_PARTN</name>
<reference evidence="2" key="1">
    <citation type="submission" date="2021-06" db="EMBL/GenBank/DDBJ databases">
        <title>Parelaphostrongylus tenuis whole genome reference sequence.</title>
        <authorList>
            <person name="Garwood T.J."/>
            <person name="Larsen P.A."/>
            <person name="Fountain-Jones N.M."/>
            <person name="Garbe J.R."/>
            <person name="Macchietto M.G."/>
            <person name="Kania S.A."/>
            <person name="Gerhold R.W."/>
            <person name="Richards J.E."/>
            <person name="Wolf T.M."/>
        </authorList>
    </citation>
    <scope>NUCLEOTIDE SEQUENCE</scope>
    <source>
        <strain evidence="2">MNPRO001-30</strain>
        <tissue evidence="2">Meninges</tissue>
    </source>
</reference>